<dbReference type="EMBL" id="CP130144">
    <property type="protein sequence ID" value="WNZ48475.1"/>
    <property type="molecule type" value="Genomic_DNA"/>
</dbReference>
<dbReference type="RefSeq" id="WP_316428731.1">
    <property type="nucleotide sequence ID" value="NZ_CP130144.1"/>
</dbReference>
<reference evidence="2" key="2">
    <citation type="submission" date="2023-07" db="EMBL/GenBank/DDBJ databases">
        <authorList>
            <person name="Bai X.-H."/>
            <person name="Wang H.-H."/>
            <person name="Wang J."/>
            <person name="Ma M.-Y."/>
            <person name="Hu H.-H."/>
            <person name="Song Z.-L."/>
            <person name="Ma H.-G."/>
            <person name="Fan Y."/>
            <person name="Du C.-Y."/>
            <person name="Xu J.-C."/>
        </authorList>
    </citation>
    <scope>NUCLEOTIDE SEQUENCE</scope>
    <source>
        <strain evidence="2">CZ1</strain>
    </source>
</reference>
<dbReference type="AlphaFoldDB" id="A0AA97AWN8"/>
<accession>A0AA97AWN8</accession>
<name>A0AA97AWN8_LEPBY</name>
<feature type="transmembrane region" description="Helical" evidence="1">
    <location>
        <begin position="34"/>
        <end position="55"/>
    </location>
</feature>
<keyword evidence="1" id="KW-0812">Transmembrane</keyword>
<protein>
    <submittedName>
        <fullName evidence="2">Ssl1498 family light-harvesting-like protein</fullName>
    </submittedName>
</protein>
<evidence type="ECO:0000256" key="1">
    <source>
        <dbReference type="SAM" id="Phobius"/>
    </source>
</evidence>
<evidence type="ECO:0000313" key="2">
    <source>
        <dbReference type="EMBL" id="WNZ48475.1"/>
    </source>
</evidence>
<sequence>MYTTRNEDGILNNYPSEPVMYFAEFPSSEQQQTYVTQGAIAVLLITFTFLMALAASY</sequence>
<keyword evidence="1" id="KW-1133">Transmembrane helix</keyword>
<dbReference type="NCBIfam" id="NF033486">
    <property type="entry name" value="harvest_ssl1498"/>
    <property type="match status" value="1"/>
</dbReference>
<dbReference type="Pfam" id="PF26394">
    <property type="entry name" value="Psb34"/>
    <property type="match status" value="1"/>
</dbReference>
<reference evidence="2" key="1">
    <citation type="journal article" date="2023" name="Plants (Basel)">
        <title>Genomic Analysis of Leptolyngbya boryana CZ1 Reveals Efficient Carbon Fixation Modules.</title>
        <authorList>
            <person name="Bai X."/>
            <person name="Wang H."/>
            <person name="Cheng W."/>
            <person name="Wang J."/>
            <person name="Ma M."/>
            <person name="Hu H."/>
            <person name="Song Z."/>
            <person name="Ma H."/>
            <person name="Fan Y."/>
            <person name="Du C."/>
            <person name="Xu J."/>
        </authorList>
    </citation>
    <scope>NUCLEOTIDE SEQUENCE</scope>
    <source>
        <strain evidence="2">CZ1</strain>
    </source>
</reference>
<proteinExistence type="predicted"/>
<keyword evidence="1" id="KW-0472">Membrane</keyword>
<organism evidence="2">
    <name type="scientific">Leptolyngbya boryana CZ1</name>
    <dbReference type="NCBI Taxonomy" id="3060204"/>
    <lineage>
        <taxon>Bacteria</taxon>
        <taxon>Bacillati</taxon>
        <taxon>Cyanobacteriota</taxon>
        <taxon>Cyanophyceae</taxon>
        <taxon>Leptolyngbyales</taxon>
        <taxon>Leptolyngbyaceae</taxon>
        <taxon>Leptolyngbya group</taxon>
        <taxon>Leptolyngbya</taxon>
    </lineage>
</organism>
<gene>
    <name evidence="2" type="ORF">Q2T42_11615</name>
</gene>
<dbReference type="InterPro" id="IPR048028">
    <property type="entry name" value="Psb34-like"/>
</dbReference>